<reference evidence="3" key="1">
    <citation type="submission" date="2017-01" db="EMBL/GenBank/DDBJ databases">
        <authorList>
            <person name="Wang Y."/>
            <person name="White M."/>
            <person name="Kvist S."/>
            <person name="Moncalvo J.-M."/>
        </authorList>
    </citation>
    <scope>NUCLEOTIDE SEQUENCE [LARGE SCALE GENOMIC DNA]</scope>
    <source>
        <strain evidence="3">COL-18-3</strain>
    </source>
</reference>
<gene>
    <name evidence="2" type="ORF">AX774_g1258</name>
</gene>
<dbReference type="EMBL" id="LSSK01000104">
    <property type="protein sequence ID" value="OMH85197.1"/>
    <property type="molecule type" value="Genomic_DNA"/>
</dbReference>
<proteinExistence type="predicted"/>
<organism evidence="2 3">
    <name type="scientific">Zancudomyces culisetae</name>
    <name type="common">Gut fungus</name>
    <name type="synonym">Smittium culisetae</name>
    <dbReference type="NCBI Taxonomy" id="1213189"/>
    <lineage>
        <taxon>Eukaryota</taxon>
        <taxon>Fungi</taxon>
        <taxon>Fungi incertae sedis</taxon>
        <taxon>Zoopagomycota</taxon>
        <taxon>Kickxellomycotina</taxon>
        <taxon>Harpellomycetes</taxon>
        <taxon>Harpellales</taxon>
        <taxon>Legeriomycetaceae</taxon>
        <taxon>Zancudomyces</taxon>
    </lineage>
</organism>
<name>A0A1R1PW55_ZANCU</name>
<keyword evidence="1" id="KW-0732">Signal</keyword>
<evidence type="ECO:0000313" key="2">
    <source>
        <dbReference type="EMBL" id="OMH85197.1"/>
    </source>
</evidence>
<evidence type="ECO:0000256" key="1">
    <source>
        <dbReference type="SAM" id="SignalP"/>
    </source>
</evidence>
<dbReference type="Proteomes" id="UP000188320">
    <property type="component" value="Unassembled WGS sequence"/>
</dbReference>
<dbReference type="AlphaFoldDB" id="A0A1R1PW55"/>
<feature type="chain" id="PRO_5012232616" evidence="1">
    <location>
        <begin position="19"/>
        <end position="152"/>
    </location>
</feature>
<protein>
    <submittedName>
        <fullName evidence="2">Uncharacterized protein</fullName>
    </submittedName>
</protein>
<feature type="signal peptide" evidence="1">
    <location>
        <begin position="1"/>
        <end position="18"/>
    </location>
</feature>
<keyword evidence="3" id="KW-1185">Reference proteome</keyword>
<evidence type="ECO:0000313" key="3">
    <source>
        <dbReference type="Proteomes" id="UP000188320"/>
    </source>
</evidence>
<accession>A0A1R1PW55</accession>
<sequence>MKPTIISTAALFLGLASSYTCGNNKNAWVNCGTEKCQVAGYPCTIMMSRAFGKNFKTIPAAVGSKLQSMVPPSTNYANKYPHPQFSTYKDLATNTTWYLHVSSQFTKIAEVPKDAWKPEVGTMFNLMNTMNTYQSSFNNTYGSLVIEAYPLY</sequence>
<comment type="caution">
    <text evidence="2">The sequence shown here is derived from an EMBL/GenBank/DDBJ whole genome shotgun (WGS) entry which is preliminary data.</text>
</comment>